<dbReference type="Proteomes" id="UP001516400">
    <property type="component" value="Unassembled WGS sequence"/>
</dbReference>
<accession>A0ABD2MMP8</accession>
<organism evidence="1 2">
    <name type="scientific">Cryptolaemus montrouzieri</name>
    <dbReference type="NCBI Taxonomy" id="559131"/>
    <lineage>
        <taxon>Eukaryota</taxon>
        <taxon>Metazoa</taxon>
        <taxon>Ecdysozoa</taxon>
        <taxon>Arthropoda</taxon>
        <taxon>Hexapoda</taxon>
        <taxon>Insecta</taxon>
        <taxon>Pterygota</taxon>
        <taxon>Neoptera</taxon>
        <taxon>Endopterygota</taxon>
        <taxon>Coleoptera</taxon>
        <taxon>Polyphaga</taxon>
        <taxon>Cucujiformia</taxon>
        <taxon>Coccinelloidea</taxon>
        <taxon>Coccinellidae</taxon>
        <taxon>Scymninae</taxon>
        <taxon>Scymnini</taxon>
        <taxon>Cryptolaemus</taxon>
    </lineage>
</organism>
<proteinExistence type="predicted"/>
<evidence type="ECO:0000313" key="2">
    <source>
        <dbReference type="Proteomes" id="UP001516400"/>
    </source>
</evidence>
<gene>
    <name evidence="1" type="ORF">HHI36_011672</name>
</gene>
<protein>
    <submittedName>
        <fullName evidence="1">Uncharacterized protein</fullName>
    </submittedName>
</protein>
<dbReference type="AlphaFoldDB" id="A0ABD2MMP8"/>
<sequence>MVSRAGTHLGLILFLLFINDVKFSFKSSKFLLFADDEIFKRIERNYTFYLDFDLDSFHEWCKMNGMSPNLRVNMRSLVDENSDIEEVNNKNDSDDDYVPHNVAENEYSDIEDIEERELIEQEEIAHSYGEYSGEQNEEEVEIASMAVDSNTALGRLFEKEKNAEDRSIWHVSPRNPTICIHRQNIMRTQSDPYQSSQLSSESEMFRLFFIDEMRDIIVRETNRKAVTVIHQ</sequence>
<dbReference type="EMBL" id="JABFTP020000001">
    <property type="protein sequence ID" value="KAL3267552.1"/>
    <property type="molecule type" value="Genomic_DNA"/>
</dbReference>
<evidence type="ECO:0000313" key="1">
    <source>
        <dbReference type="EMBL" id="KAL3267552.1"/>
    </source>
</evidence>
<keyword evidence="2" id="KW-1185">Reference proteome</keyword>
<name>A0ABD2MMP8_9CUCU</name>
<comment type="caution">
    <text evidence="1">The sequence shown here is derived from an EMBL/GenBank/DDBJ whole genome shotgun (WGS) entry which is preliminary data.</text>
</comment>
<reference evidence="1 2" key="1">
    <citation type="journal article" date="2021" name="BMC Biol.">
        <title>Horizontally acquired antibacterial genes associated with adaptive radiation of ladybird beetles.</title>
        <authorList>
            <person name="Li H.S."/>
            <person name="Tang X.F."/>
            <person name="Huang Y.H."/>
            <person name="Xu Z.Y."/>
            <person name="Chen M.L."/>
            <person name="Du X.Y."/>
            <person name="Qiu B.Y."/>
            <person name="Chen P.T."/>
            <person name="Zhang W."/>
            <person name="Slipinski A."/>
            <person name="Escalona H.E."/>
            <person name="Waterhouse R.M."/>
            <person name="Zwick A."/>
            <person name="Pang H."/>
        </authorList>
    </citation>
    <scope>NUCLEOTIDE SEQUENCE [LARGE SCALE GENOMIC DNA]</scope>
    <source>
        <strain evidence="1">SYSU2018</strain>
    </source>
</reference>